<sequence>MCSSQLQAVGGGTSCGQGLAQAWAVRPLPQGLLFSCFGLFGTSPLCCVSVVICAVYNGKIVHPASALTDISQALRGHFVQRAEKQNDNSNTNTNTNTNNNHISVVHGGHAQLWNLRNSGFHPLL</sequence>
<proteinExistence type="predicted"/>
<dbReference type="Proteomes" id="UP000626109">
    <property type="component" value="Unassembled WGS sequence"/>
</dbReference>
<name>A0A813IVQ6_POLGL</name>
<dbReference type="EMBL" id="CAJNNW010016098">
    <property type="protein sequence ID" value="CAE8658527.1"/>
    <property type="molecule type" value="Genomic_DNA"/>
</dbReference>
<organism evidence="1 2">
    <name type="scientific">Polarella glacialis</name>
    <name type="common">Dinoflagellate</name>
    <dbReference type="NCBI Taxonomy" id="89957"/>
    <lineage>
        <taxon>Eukaryota</taxon>
        <taxon>Sar</taxon>
        <taxon>Alveolata</taxon>
        <taxon>Dinophyceae</taxon>
        <taxon>Suessiales</taxon>
        <taxon>Suessiaceae</taxon>
        <taxon>Polarella</taxon>
    </lineage>
</organism>
<protein>
    <submittedName>
        <fullName evidence="1">Uncharacterized protein</fullName>
    </submittedName>
</protein>
<reference evidence="1" key="1">
    <citation type="submission" date="2021-02" db="EMBL/GenBank/DDBJ databases">
        <authorList>
            <person name="Dougan E. K."/>
            <person name="Rhodes N."/>
            <person name="Thang M."/>
            <person name="Chan C."/>
        </authorList>
    </citation>
    <scope>NUCLEOTIDE SEQUENCE</scope>
</reference>
<accession>A0A813IVQ6</accession>
<comment type="caution">
    <text evidence="1">The sequence shown here is derived from an EMBL/GenBank/DDBJ whole genome shotgun (WGS) entry which is preliminary data.</text>
</comment>
<feature type="non-terminal residue" evidence="1">
    <location>
        <position position="124"/>
    </location>
</feature>
<dbReference type="AlphaFoldDB" id="A0A813IVQ6"/>
<evidence type="ECO:0000313" key="1">
    <source>
        <dbReference type="EMBL" id="CAE8658527.1"/>
    </source>
</evidence>
<evidence type="ECO:0000313" key="2">
    <source>
        <dbReference type="Proteomes" id="UP000626109"/>
    </source>
</evidence>
<gene>
    <name evidence="1" type="ORF">PGLA2088_LOCUS13449</name>
</gene>